<evidence type="ECO:0000313" key="3">
    <source>
        <dbReference type="Proteomes" id="UP000316778"/>
    </source>
</evidence>
<sequence>MIKQLIAAALLFCTLGLHAQNKLSVENVYAAYLRNSGTIMENNQIKGYFFLYQSDKVNRSTNEYTLQILDENLNKVKDIKFQDSRKLSLLEAAYNGSSLSFLFKNEDNKTLDMKVYGIDGKLKYTYSREYTKKTDALMKRYETMHTDEGTNQNVFDLGEQGYVSVLPLRDGRTYTYEVDYFSSASKRQWTYIPSDDEERFANAEYLGSTDSLIILEVMKRNKLMSGKTTSHLVGINFVTKKKVFDLDWEDDKFLLMPSNIVTIKGSDKMLVMGSYFNKGDNVAKDHSKGLAIYEMDGQGQVLNKTYNSWALDFGRHLPSTTKGKIDKVGFLYIHKMIQAPGGKMFAVGEGYKRKASAGGIALTALNAAAGGYNGAVGVTKIVTTDLVVMEFNDKYKLANATIYEKRDSDAEISGMSDYYSQHMIAMYLKGVGAFDYEFTTGDADNSNFTICYSDWVKGADYKGKTFNTLRYNGTRFMQDKIELKSKASKMQVFPAKAGSVMILEYFKKDKRLDLRLEKLG</sequence>
<dbReference type="InterPro" id="IPR046661">
    <property type="entry name" value="DUF6770"/>
</dbReference>
<organism evidence="2 3">
    <name type="scientific">Chitinophaga japonensis</name>
    <name type="common">Flexibacter japonensis</name>
    <dbReference type="NCBI Taxonomy" id="104662"/>
    <lineage>
        <taxon>Bacteria</taxon>
        <taxon>Pseudomonadati</taxon>
        <taxon>Bacteroidota</taxon>
        <taxon>Chitinophagia</taxon>
        <taxon>Chitinophagales</taxon>
        <taxon>Chitinophagaceae</taxon>
        <taxon>Chitinophaga</taxon>
    </lineage>
</organism>
<gene>
    <name evidence="2" type="ORF">LX66_2491</name>
</gene>
<keyword evidence="3" id="KW-1185">Reference proteome</keyword>
<feature type="signal peptide" evidence="1">
    <location>
        <begin position="1"/>
        <end position="19"/>
    </location>
</feature>
<dbReference type="AlphaFoldDB" id="A0A562T5Q1"/>
<feature type="chain" id="PRO_5021868377" evidence="1">
    <location>
        <begin position="20"/>
        <end position="520"/>
    </location>
</feature>
<comment type="caution">
    <text evidence="2">The sequence shown here is derived from an EMBL/GenBank/DDBJ whole genome shotgun (WGS) entry which is preliminary data.</text>
</comment>
<dbReference type="RefSeq" id="WP_145713710.1">
    <property type="nucleotide sequence ID" value="NZ_BAAAFY010000001.1"/>
</dbReference>
<protein>
    <submittedName>
        <fullName evidence="2">Uncharacterized protein</fullName>
    </submittedName>
</protein>
<dbReference type="OrthoDB" id="1312899at2"/>
<dbReference type="Proteomes" id="UP000316778">
    <property type="component" value="Unassembled WGS sequence"/>
</dbReference>
<accession>A0A562T5Q1</accession>
<dbReference type="Pfam" id="PF20559">
    <property type="entry name" value="DUF6770"/>
    <property type="match status" value="1"/>
</dbReference>
<reference evidence="2 3" key="1">
    <citation type="journal article" date="2013" name="Stand. Genomic Sci.">
        <title>Genomic Encyclopedia of Type Strains, Phase I: The one thousand microbial genomes (KMG-I) project.</title>
        <authorList>
            <person name="Kyrpides N.C."/>
            <person name="Woyke T."/>
            <person name="Eisen J.A."/>
            <person name="Garrity G."/>
            <person name="Lilburn T.G."/>
            <person name="Beck B.J."/>
            <person name="Whitman W.B."/>
            <person name="Hugenholtz P."/>
            <person name="Klenk H.P."/>
        </authorList>
    </citation>
    <scope>NUCLEOTIDE SEQUENCE [LARGE SCALE GENOMIC DNA]</scope>
    <source>
        <strain evidence="2 3">DSM 13484</strain>
    </source>
</reference>
<keyword evidence="1" id="KW-0732">Signal</keyword>
<proteinExistence type="predicted"/>
<evidence type="ECO:0000256" key="1">
    <source>
        <dbReference type="SAM" id="SignalP"/>
    </source>
</evidence>
<name>A0A562T5Q1_CHIJA</name>
<dbReference type="EMBL" id="VLLG01000003">
    <property type="protein sequence ID" value="TWI88406.1"/>
    <property type="molecule type" value="Genomic_DNA"/>
</dbReference>
<evidence type="ECO:0000313" key="2">
    <source>
        <dbReference type="EMBL" id="TWI88406.1"/>
    </source>
</evidence>